<gene>
    <name evidence="5" type="primary">tsf</name>
    <name evidence="7" type="ORF">A3D49_02960</name>
</gene>
<comment type="function">
    <text evidence="5">Associates with the EF-Tu.GDP complex and induces the exchange of GDP to GTP. It remains bound to the aminoacyl-tRNA.EF-Tu.GTP complex up to the GTP hydrolysis stage on the ribosome.</text>
</comment>
<evidence type="ECO:0000256" key="3">
    <source>
        <dbReference type="ARBA" id="ARBA00022768"/>
    </source>
</evidence>
<dbReference type="GO" id="GO:0005737">
    <property type="term" value="C:cytoplasm"/>
    <property type="evidence" value="ECO:0007669"/>
    <property type="project" value="UniProtKB-SubCell"/>
</dbReference>
<dbReference type="HAMAP" id="MF_00050">
    <property type="entry name" value="EF_Ts"/>
    <property type="match status" value="1"/>
</dbReference>
<accession>A0A1G2THI7</accession>
<evidence type="ECO:0000313" key="7">
    <source>
        <dbReference type="EMBL" id="OHA96774.1"/>
    </source>
</evidence>
<dbReference type="SUPFAM" id="SSF54713">
    <property type="entry name" value="Elongation factor Ts (EF-Ts), dimerisation domain"/>
    <property type="match status" value="1"/>
</dbReference>
<comment type="subcellular location">
    <subcellularLocation>
        <location evidence="5">Cytoplasm</location>
    </subcellularLocation>
</comment>
<dbReference type="Gene3D" id="1.10.8.10">
    <property type="entry name" value="DNA helicase RuvA subunit, C-terminal domain"/>
    <property type="match status" value="1"/>
</dbReference>
<sequence>MSITTEQIKQLREETGLSIAQCRFALEEADGDKDKAIAILQKNATGIAAKKGGRALGAGSVAAYIHTGDTVGVLLELLCETDFVAKNPEFKAVAREIAMHVAAMNPSTNEELLEQPFIKDPSKTIADLVNGTVQKFGERTEVGRFTRFAVK</sequence>
<dbReference type="Proteomes" id="UP000177279">
    <property type="component" value="Unassembled WGS sequence"/>
</dbReference>
<feature type="domain" description="Translation elongation factor EFTs/EF1B dimerisation" evidence="6">
    <location>
        <begin position="72"/>
        <end position="149"/>
    </location>
</feature>
<dbReference type="AlphaFoldDB" id="A0A1G2THI7"/>
<evidence type="ECO:0000313" key="8">
    <source>
        <dbReference type="Proteomes" id="UP000177279"/>
    </source>
</evidence>
<name>A0A1G2THI7_9BACT</name>
<dbReference type="PANTHER" id="PTHR11741">
    <property type="entry name" value="ELONGATION FACTOR TS"/>
    <property type="match status" value="1"/>
</dbReference>
<organism evidence="7 8">
    <name type="scientific">Candidatus Zambryskibacteria bacterium RIFCSPHIGHO2_02_FULL_43_37</name>
    <dbReference type="NCBI Taxonomy" id="1802749"/>
    <lineage>
        <taxon>Bacteria</taxon>
        <taxon>Candidatus Zambryskiibacteriota</taxon>
    </lineage>
</organism>
<keyword evidence="3 5" id="KW-0251">Elongation factor</keyword>
<keyword evidence="5" id="KW-0963">Cytoplasm</keyword>
<dbReference type="SUPFAM" id="SSF46934">
    <property type="entry name" value="UBA-like"/>
    <property type="match status" value="1"/>
</dbReference>
<evidence type="ECO:0000259" key="6">
    <source>
        <dbReference type="Pfam" id="PF00889"/>
    </source>
</evidence>
<dbReference type="EMBL" id="MHVS01000004">
    <property type="protein sequence ID" value="OHA96774.1"/>
    <property type="molecule type" value="Genomic_DNA"/>
</dbReference>
<dbReference type="GO" id="GO:0003746">
    <property type="term" value="F:translation elongation factor activity"/>
    <property type="evidence" value="ECO:0007669"/>
    <property type="project" value="UniProtKB-UniRule"/>
</dbReference>
<dbReference type="FunFam" id="1.10.8.10:FF:000001">
    <property type="entry name" value="Elongation factor Ts"/>
    <property type="match status" value="1"/>
</dbReference>
<dbReference type="InterPro" id="IPR036402">
    <property type="entry name" value="EF-Ts_dimer_sf"/>
</dbReference>
<evidence type="ECO:0000256" key="4">
    <source>
        <dbReference type="ARBA" id="ARBA00022917"/>
    </source>
</evidence>
<dbReference type="Pfam" id="PF00889">
    <property type="entry name" value="EF_TS"/>
    <property type="match status" value="1"/>
</dbReference>
<dbReference type="Gene3D" id="3.30.479.20">
    <property type="entry name" value="Elongation factor Ts, dimerisation domain"/>
    <property type="match status" value="1"/>
</dbReference>
<dbReference type="InterPro" id="IPR001816">
    <property type="entry name" value="Transl_elong_EFTs/EF1B"/>
</dbReference>
<evidence type="ECO:0000256" key="5">
    <source>
        <dbReference type="HAMAP-Rule" id="MF_00050"/>
    </source>
</evidence>
<dbReference type="InterPro" id="IPR014039">
    <property type="entry name" value="Transl_elong_EFTs/EF1B_dimer"/>
</dbReference>
<evidence type="ECO:0000256" key="2">
    <source>
        <dbReference type="ARBA" id="ARBA00016956"/>
    </source>
</evidence>
<reference evidence="7 8" key="1">
    <citation type="journal article" date="2016" name="Nat. Commun.">
        <title>Thousands of microbial genomes shed light on interconnected biogeochemical processes in an aquifer system.</title>
        <authorList>
            <person name="Anantharaman K."/>
            <person name="Brown C.T."/>
            <person name="Hug L.A."/>
            <person name="Sharon I."/>
            <person name="Castelle C.J."/>
            <person name="Probst A.J."/>
            <person name="Thomas B.C."/>
            <person name="Singh A."/>
            <person name="Wilkins M.J."/>
            <person name="Karaoz U."/>
            <person name="Brodie E.L."/>
            <person name="Williams K.H."/>
            <person name="Hubbard S.S."/>
            <person name="Banfield J.F."/>
        </authorList>
    </citation>
    <scope>NUCLEOTIDE SEQUENCE [LARGE SCALE GENOMIC DNA]</scope>
</reference>
<feature type="region of interest" description="Involved in Mg(2+) ion dislocation from EF-Tu" evidence="5">
    <location>
        <begin position="81"/>
        <end position="84"/>
    </location>
</feature>
<comment type="caution">
    <text evidence="7">The sequence shown here is derived from an EMBL/GenBank/DDBJ whole genome shotgun (WGS) entry which is preliminary data.</text>
</comment>
<evidence type="ECO:0000256" key="1">
    <source>
        <dbReference type="ARBA" id="ARBA00005532"/>
    </source>
</evidence>
<keyword evidence="4 5" id="KW-0648">Protein biosynthesis</keyword>
<dbReference type="InterPro" id="IPR009060">
    <property type="entry name" value="UBA-like_sf"/>
</dbReference>
<dbReference type="CDD" id="cd14275">
    <property type="entry name" value="UBA_EF-Ts"/>
    <property type="match status" value="1"/>
</dbReference>
<protein>
    <recommendedName>
        <fullName evidence="2 5">Elongation factor Ts</fullName>
        <shortName evidence="5">EF-Ts</shortName>
    </recommendedName>
</protein>
<comment type="similarity">
    <text evidence="1 5">Belongs to the EF-Ts family.</text>
</comment>
<proteinExistence type="inferred from homology"/>
<dbReference type="PANTHER" id="PTHR11741:SF0">
    <property type="entry name" value="ELONGATION FACTOR TS, MITOCHONDRIAL"/>
    <property type="match status" value="1"/>
</dbReference>